<gene>
    <name evidence="6" type="ORF">VC03_00850</name>
</gene>
<keyword evidence="2" id="KW-0805">Transcription regulation</keyword>
<dbReference type="KEGG" id="sns:VC03_00850"/>
<organism evidence="6 7">
    <name type="scientific">Sneathia vaginalis</name>
    <dbReference type="NCBI Taxonomy" id="187101"/>
    <lineage>
        <taxon>Bacteria</taxon>
        <taxon>Fusobacteriati</taxon>
        <taxon>Fusobacteriota</taxon>
        <taxon>Fusobacteriia</taxon>
        <taxon>Fusobacteriales</taxon>
        <taxon>Leptotrichiaceae</taxon>
        <taxon>Sneathia</taxon>
    </lineage>
</organism>
<sequence length="146" mass="17267">MKVEISIDKKYSNPKVVIYCDEYTSDIQNVYEKILSSTTKKILAIKDDKTYLLDFDEIVRAYSLDKKVFVSTMKDTYEIRERIYELEEKLSLEKFIRISRSEIINLDYIEKLDLSFIGTISVELKNGEYSYVSRRKIKTFKTLLGL</sequence>
<evidence type="ECO:0000259" key="5">
    <source>
        <dbReference type="PROSITE" id="PS50930"/>
    </source>
</evidence>
<dbReference type="EMBL" id="CP011280">
    <property type="protein sequence ID" value="AKC95136.1"/>
    <property type="molecule type" value="Genomic_DNA"/>
</dbReference>
<protein>
    <submittedName>
        <fullName evidence="6">Histidine kinase</fullName>
    </submittedName>
</protein>
<keyword evidence="4" id="KW-0804">Transcription</keyword>
<dbReference type="InterPro" id="IPR046947">
    <property type="entry name" value="LytR-like"/>
</dbReference>
<keyword evidence="7" id="KW-1185">Reference proteome</keyword>
<keyword evidence="6" id="KW-0808">Transferase</keyword>
<keyword evidence="3" id="KW-0238">DNA-binding</keyword>
<dbReference type="PANTHER" id="PTHR37299">
    <property type="entry name" value="TRANSCRIPTIONAL REGULATOR-RELATED"/>
    <property type="match status" value="1"/>
</dbReference>
<evidence type="ECO:0000256" key="2">
    <source>
        <dbReference type="ARBA" id="ARBA00023015"/>
    </source>
</evidence>
<dbReference type="Gene3D" id="2.40.50.1020">
    <property type="entry name" value="LytTr DNA-binding domain"/>
    <property type="match status" value="1"/>
</dbReference>
<feature type="domain" description="HTH LytTR-type" evidence="5">
    <location>
        <begin position="42"/>
        <end position="146"/>
    </location>
</feature>
<proteinExistence type="predicted"/>
<dbReference type="Proteomes" id="UP000033103">
    <property type="component" value="Chromosome"/>
</dbReference>
<dbReference type="RefSeq" id="WP_046328242.1">
    <property type="nucleotide sequence ID" value="NZ_CAUPIC010000013.1"/>
</dbReference>
<evidence type="ECO:0000256" key="1">
    <source>
        <dbReference type="ARBA" id="ARBA00022490"/>
    </source>
</evidence>
<dbReference type="PROSITE" id="PS50930">
    <property type="entry name" value="HTH_LYTTR"/>
    <property type="match status" value="1"/>
</dbReference>
<dbReference type="Pfam" id="PF04397">
    <property type="entry name" value="LytTR"/>
    <property type="match status" value="1"/>
</dbReference>
<evidence type="ECO:0000313" key="7">
    <source>
        <dbReference type="Proteomes" id="UP000033103"/>
    </source>
</evidence>
<dbReference type="OrthoDB" id="9809318at2"/>
<evidence type="ECO:0000256" key="3">
    <source>
        <dbReference type="ARBA" id="ARBA00023125"/>
    </source>
</evidence>
<keyword evidence="6" id="KW-0418">Kinase</keyword>
<dbReference type="HOGENOM" id="CLU_106729_4_0_0"/>
<dbReference type="GO" id="GO:0016301">
    <property type="term" value="F:kinase activity"/>
    <property type="evidence" value="ECO:0007669"/>
    <property type="project" value="UniProtKB-KW"/>
</dbReference>
<dbReference type="AlphaFoldDB" id="A0A0E3Z9L0"/>
<dbReference type="SMART" id="SM00850">
    <property type="entry name" value="LytTR"/>
    <property type="match status" value="1"/>
</dbReference>
<dbReference type="PANTHER" id="PTHR37299:SF2">
    <property type="entry name" value="HTH LYTTR-TYPE DOMAIN-CONTAINING PROTEIN"/>
    <property type="match status" value="1"/>
</dbReference>
<dbReference type="InterPro" id="IPR007492">
    <property type="entry name" value="LytTR_DNA-bd_dom"/>
</dbReference>
<dbReference type="STRING" id="187101.VC03_00850"/>
<dbReference type="PATRIC" id="fig|1069640.6.peg.160"/>
<name>A0A0E3Z9L0_9FUSO</name>
<reference evidence="6 7" key="1">
    <citation type="journal article" date="2012" name="BMC Genomics">
        <title>Genomic sequence analysis and characterization of Sneathia amnii sp. nov.</title>
        <authorList>
            <consortium name="Vaginal Microbiome Consortium (additional members)"/>
            <person name="Harwich M.D.Jr."/>
            <person name="Serrano M.G."/>
            <person name="Fettweis J.M."/>
            <person name="Alves J.M."/>
            <person name="Reimers M.A."/>
            <person name="Buck G.A."/>
            <person name="Jefferson K.K."/>
        </authorList>
    </citation>
    <scope>NUCLEOTIDE SEQUENCE [LARGE SCALE GENOMIC DNA]</scope>
    <source>
        <strain evidence="6 7">SN35</strain>
    </source>
</reference>
<evidence type="ECO:0000313" key="6">
    <source>
        <dbReference type="EMBL" id="AKC95136.1"/>
    </source>
</evidence>
<keyword evidence="1" id="KW-0963">Cytoplasm</keyword>
<dbReference type="GO" id="GO:0000156">
    <property type="term" value="F:phosphorelay response regulator activity"/>
    <property type="evidence" value="ECO:0007669"/>
    <property type="project" value="InterPro"/>
</dbReference>
<accession>A0A0E3Z9L0</accession>
<evidence type="ECO:0000256" key="4">
    <source>
        <dbReference type="ARBA" id="ARBA00023163"/>
    </source>
</evidence>
<dbReference type="GO" id="GO:0003677">
    <property type="term" value="F:DNA binding"/>
    <property type="evidence" value="ECO:0007669"/>
    <property type="project" value="UniProtKB-KW"/>
</dbReference>